<dbReference type="EMBL" id="AVOT02040913">
    <property type="protein sequence ID" value="MBW0536156.1"/>
    <property type="molecule type" value="Genomic_DNA"/>
</dbReference>
<accession>A0A9Q3IAK8</accession>
<evidence type="ECO:0000256" key="1">
    <source>
        <dbReference type="SAM" id="MobiDB-lite"/>
    </source>
</evidence>
<evidence type="ECO:0000313" key="2">
    <source>
        <dbReference type="EMBL" id="MBW0536156.1"/>
    </source>
</evidence>
<comment type="caution">
    <text evidence="2">The sequence shown here is derived from an EMBL/GenBank/DDBJ whole genome shotgun (WGS) entry which is preliminary data.</text>
</comment>
<dbReference type="AlphaFoldDB" id="A0A9Q3IAK8"/>
<proteinExistence type="predicted"/>
<reference evidence="2" key="1">
    <citation type="submission" date="2021-03" db="EMBL/GenBank/DDBJ databases">
        <title>Draft genome sequence of rust myrtle Austropuccinia psidii MF-1, a brazilian biotype.</title>
        <authorList>
            <person name="Quecine M.C."/>
            <person name="Pachon D.M.R."/>
            <person name="Bonatelli M.L."/>
            <person name="Correr F.H."/>
            <person name="Franceschini L.M."/>
            <person name="Leite T.F."/>
            <person name="Margarido G.R.A."/>
            <person name="Almeida C.A."/>
            <person name="Ferrarezi J.A."/>
            <person name="Labate C.A."/>
        </authorList>
    </citation>
    <scope>NUCLEOTIDE SEQUENCE</scope>
    <source>
        <strain evidence="2">MF-1</strain>
    </source>
</reference>
<organism evidence="2 3">
    <name type="scientific">Austropuccinia psidii MF-1</name>
    <dbReference type="NCBI Taxonomy" id="1389203"/>
    <lineage>
        <taxon>Eukaryota</taxon>
        <taxon>Fungi</taxon>
        <taxon>Dikarya</taxon>
        <taxon>Basidiomycota</taxon>
        <taxon>Pucciniomycotina</taxon>
        <taxon>Pucciniomycetes</taxon>
        <taxon>Pucciniales</taxon>
        <taxon>Sphaerophragmiaceae</taxon>
        <taxon>Austropuccinia</taxon>
    </lineage>
</organism>
<evidence type="ECO:0000313" key="3">
    <source>
        <dbReference type="Proteomes" id="UP000765509"/>
    </source>
</evidence>
<feature type="region of interest" description="Disordered" evidence="1">
    <location>
        <begin position="133"/>
        <end position="175"/>
    </location>
</feature>
<name>A0A9Q3IAK8_9BASI</name>
<sequence length="192" mass="22118">MTEANQLQKDKGQLMTSKLPSYVILKLVILFILQTDLKPPQEASMVIYKGNQKSYNNALQHKEYHILADLWRNCMNSYLTVRKFLGHPNTCNLLNGWHSLMEKKNMMLLKAEWRENNPPPPKKVPKTAPVAISQNSNVEKQPQAQNKGKGKAPAIKPYSQGHRIRKIQQDSMGNVFQMDRTMMELQKKEEST</sequence>
<dbReference type="Proteomes" id="UP000765509">
    <property type="component" value="Unassembled WGS sequence"/>
</dbReference>
<feature type="compositionally biased region" description="Polar residues" evidence="1">
    <location>
        <begin position="133"/>
        <end position="146"/>
    </location>
</feature>
<keyword evidence="3" id="KW-1185">Reference proteome</keyword>
<protein>
    <submittedName>
        <fullName evidence="2">Uncharacterized protein</fullName>
    </submittedName>
</protein>
<dbReference type="OrthoDB" id="2513944at2759"/>
<gene>
    <name evidence="2" type="ORF">O181_075871</name>
</gene>